<keyword evidence="3" id="KW-1185">Reference proteome</keyword>
<reference evidence="2" key="1">
    <citation type="journal article" date="2020" name="Stud. Mycol.">
        <title>101 Dothideomycetes genomes: a test case for predicting lifestyles and emergence of pathogens.</title>
        <authorList>
            <person name="Haridas S."/>
            <person name="Albert R."/>
            <person name="Binder M."/>
            <person name="Bloem J."/>
            <person name="Labutti K."/>
            <person name="Salamov A."/>
            <person name="Andreopoulos B."/>
            <person name="Baker S."/>
            <person name="Barry K."/>
            <person name="Bills G."/>
            <person name="Bluhm B."/>
            <person name="Cannon C."/>
            <person name="Castanera R."/>
            <person name="Culley D."/>
            <person name="Daum C."/>
            <person name="Ezra D."/>
            <person name="Gonzalez J."/>
            <person name="Henrissat B."/>
            <person name="Kuo A."/>
            <person name="Liang C."/>
            <person name="Lipzen A."/>
            <person name="Lutzoni F."/>
            <person name="Magnuson J."/>
            <person name="Mondo S."/>
            <person name="Nolan M."/>
            <person name="Ohm R."/>
            <person name="Pangilinan J."/>
            <person name="Park H.-J."/>
            <person name="Ramirez L."/>
            <person name="Alfaro M."/>
            <person name="Sun H."/>
            <person name="Tritt A."/>
            <person name="Yoshinaga Y."/>
            <person name="Zwiers L.-H."/>
            <person name="Turgeon B."/>
            <person name="Goodwin S."/>
            <person name="Spatafora J."/>
            <person name="Crous P."/>
            <person name="Grigoriev I."/>
        </authorList>
    </citation>
    <scope>NUCLEOTIDE SEQUENCE</scope>
    <source>
        <strain evidence="2">CBS 207.26</strain>
    </source>
</reference>
<sequence length="95" mass="11122">APSSCLSYIITKNKSNYSNLLTSVKVNNILNYYTFTNLTKGIYINYYYFNAYNIMSCFKFSFSFIYTTFKYTNFNIIIINLGINVTILLLFVFIS</sequence>
<dbReference type="AlphaFoldDB" id="A0A6A6DPX0"/>
<evidence type="ECO:0000256" key="1">
    <source>
        <dbReference type="SAM" id="Phobius"/>
    </source>
</evidence>
<feature type="transmembrane region" description="Helical" evidence="1">
    <location>
        <begin position="74"/>
        <end position="94"/>
    </location>
</feature>
<organism evidence="2 3">
    <name type="scientific">Zopfia rhizophila CBS 207.26</name>
    <dbReference type="NCBI Taxonomy" id="1314779"/>
    <lineage>
        <taxon>Eukaryota</taxon>
        <taxon>Fungi</taxon>
        <taxon>Dikarya</taxon>
        <taxon>Ascomycota</taxon>
        <taxon>Pezizomycotina</taxon>
        <taxon>Dothideomycetes</taxon>
        <taxon>Dothideomycetes incertae sedis</taxon>
        <taxon>Zopfiaceae</taxon>
        <taxon>Zopfia</taxon>
    </lineage>
</organism>
<evidence type="ECO:0000313" key="3">
    <source>
        <dbReference type="Proteomes" id="UP000800200"/>
    </source>
</evidence>
<name>A0A6A6DPX0_9PEZI</name>
<proteinExistence type="predicted"/>
<gene>
    <name evidence="2" type="ORF">K469DRAFT_593291</name>
</gene>
<feature type="non-terminal residue" evidence="2">
    <location>
        <position position="1"/>
    </location>
</feature>
<dbReference type="EMBL" id="ML994659">
    <property type="protein sequence ID" value="KAF2180269.1"/>
    <property type="molecule type" value="Genomic_DNA"/>
</dbReference>
<protein>
    <submittedName>
        <fullName evidence="2">Uncharacterized protein</fullName>
    </submittedName>
</protein>
<accession>A0A6A6DPX0</accession>
<keyword evidence="1" id="KW-0812">Transmembrane</keyword>
<keyword evidence="1" id="KW-1133">Transmembrane helix</keyword>
<evidence type="ECO:0000313" key="2">
    <source>
        <dbReference type="EMBL" id="KAF2180269.1"/>
    </source>
</evidence>
<keyword evidence="1" id="KW-0472">Membrane</keyword>
<dbReference type="Proteomes" id="UP000800200">
    <property type="component" value="Unassembled WGS sequence"/>
</dbReference>